<evidence type="ECO:0000313" key="3">
    <source>
        <dbReference type="WBParaSite" id="TTAC_0000063401-mRNA-1"/>
    </source>
</evidence>
<proteinExistence type="predicted"/>
<gene>
    <name evidence="1" type="ORF">TTAC_LOCUS635</name>
</gene>
<reference evidence="3" key="1">
    <citation type="submission" date="2017-02" db="UniProtKB">
        <authorList>
            <consortium name="WormBaseParasite"/>
        </authorList>
    </citation>
    <scope>IDENTIFICATION</scope>
</reference>
<dbReference type="EMBL" id="UYWX01000070">
    <property type="protein sequence ID" value="VDM16773.1"/>
    <property type="molecule type" value="Genomic_DNA"/>
</dbReference>
<dbReference type="Proteomes" id="UP000274429">
    <property type="component" value="Unassembled WGS sequence"/>
</dbReference>
<accession>A0A0R3WJ13</accession>
<organism evidence="3">
    <name type="scientific">Hydatigena taeniaeformis</name>
    <name type="common">Feline tapeworm</name>
    <name type="synonym">Taenia taeniaeformis</name>
    <dbReference type="NCBI Taxonomy" id="6205"/>
    <lineage>
        <taxon>Eukaryota</taxon>
        <taxon>Metazoa</taxon>
        <taxon>Spiralia</taxon>
        <taxon>Lophotrochozoa</taxon>
        <taxon>Platyhelminthes</taxon>
        <taxon>Cestoda</taxon>
        <taxon>Eucestoda</taxon>
        <taxon>Cyclophyllidea</taxon>
        <taxon>Taeniidae</taxon>
        <taxon>Hydatigera</taxon>
    </lineage>
</organism>
<dbReference type="WBParaSite" id="TTAC_0000063401-mRNA-1">
    <property type="protein sequence ID" value="TTAC_0000063401-mRNA-1"/>
    <property type="gene ID" value="TTAC_0000063401"/>
</dbReference>
<evidence type="ECO:0000313" key="1">
    <source>
        <dbReference type="EMBL" id="VDM16773.1"/>
    </source>
</evidence>
<sequence>MADKAKWTRSLHYNNQSFSLNIEVNDRPSHWIINYIFEILIRERFGYRNINFIYTPWDSSLDAINRLNCEKSNDCSRPPPIHVNLELWLRTGEQVSDHAPSHRVNMNGPLGPITRWGLYTNEELLTRQSPVCFYFPIH</sequence>
<dbReference type="OrthoDB" id="6235876at2759"/>
<reference evidence="1 2" key="2">
    <citation type="submission" date="2018-11" db="EMBL/GenBank/DDBJ databases">
        <authorList>
            <consortium name="Pathogen Informatics"/>
        </authorList>
    </citation>
    <scope>NUCLEOTIDE SEQUENCE [LARGE SCALE GENOMIC DNA]</scope>
</reference>
<dbReference type="STRING" id="6205.A0A0R3WJ13"/>
<protein>
    <submittedName>
        <fullName evidence="3">CAP10 domain-containing protein</fullName>
    </submittedName>
</protein>
<evidence type="ECO:0000313" key="2">
    <source>
        <dbReference type="Proteomes" id="UP000274429"/>
    </source>
</evidence>
<name>A0A0R3WJ13_HYDTA</name>
<keyword evidence="2" id="KW-1185">Reference proteome</keyword>
<dbReference type="AlphaFoldDB" id="A0A0R3WJ13"/>